<dbReference type="Proteomes" id="UP001567538">
    <property type="component" value="Unassembled WGS sequence"/>
</dbReference>
<proteinExistence type="predicted"/>
<name>A0ABD1FHU8_SALDI</name>
<dbReference type="AlphaFoldDB" id="A0ABD1FHU8"/>
<organism evidence="1 2">
    <name type="scientific">Salvia divinorum</name>
    <name type="common">Maria pastora</name>
    <name type="synonym">Diviner's sage</name>
    <dbReference type="NCBI Taxonomy" id="28513"/>
    <lineage>
        <taxon>Eukaryota</taxon>
        <taxon>Viridiplantae</taxon>
        <taxon>Streptophyta</taxon>
        <taxon>Embryophyta</taxon>
        <taxon>Tracheophyta</taxon>
        <taxon>Spermatophyta</taxon>
        <taxon>Magnoliopsida</taxon>
        <taxon>eudicotyledons</taxon>
        <taxon>Gunneridae</taxon>
        <taxon>Pentapetalae</taxon>
        <taxon>asterids</taxon>
        <taxon>lamiids</taxon>
        <taxon>Lamiales</taxon>
        <taxon>Lamiaceae</taxon>
        <taxon>Nepetoideae</taxon>
        <taxon>Mentheae</taxon>
        <taxon>Salviinae</taxon>
        <taxon>Salvia</taxon>
        <taxon>Salvia subgen. Calosphace</taxon>
    </lineage>
</organism>
<sequence length="86" mass="10305">MTTQYWGFSASATYRFFLCQIINIFQSPLRSTIEAKEKKRELSESFCTRVLPAKSQILPGFFSLRIRYLRTERKDKLRIYTNEVER</sequence>
<evidence type="ECO:0000313" key="1">
    <source>
        <dbReference type="EMBL" id="KAL1531050.1"/>
    </source>
</evidence>
<reference evidence="1 2" key="1">
    <citation type="submission" date="2024-06" db="EMBL/GenBank/DDBJ databases">
        <title>A chromosome level genome sequence of Diviner's sage (Salvia divinorum).</title>
        <authorList>
            <person name="Ford S.A."/>
            <person name="Ro D.-K."/>
            <person name="Ness R.W."/>
            <person name="Phillips M.A."/>
        </authorList>
    </citation>
    <scope>NUCLEOTIDE SEQUENCE [LARGE SCALE GENOMIC DNA]</scope>
    <source>
        <strain evidence="1">SAF-2024a</strain>
        <tissue evidence="1">Leaf</tissue>
    </source>
</reference>
<accession>A0ABD1FHU8</accession>
<gene>
    <name evidence="1" type="ORF">AAHA92_33772</name>
</gene>
<dbReference type="EMBL" id="JBEAFC010000015">
    <property type="protein sequence ID" value="KAL1531050.1"/>
    <property type="molecule type" value="Genomic_DNA"/>
</dbReference>
<comment type="caution">
    <text evidence="1">The sequence shown here is derived from an EMBL/GenBank/DDBJ whole genome shotgun (WGS) entry which is preliminary data.</text>
</comment>
<protein>
    <recommendedName>
        <fullName evidence="3">Ribosomal protein S10</fullName>
    </recommendedName>
</protein>
<keyword evidence="2" id="KW-1185">Reference proteome</keyword>
<evidence type="ECO:0000313" key="2">
    <source>
        <dbReference type="Proteomes" id="UP001567538"/>
    </source>
</evidence>
<evidence type="ECO:0008006" key="3">
    <source>
        <dbReference type="Google" id="ProtNLM"/>
    </source>
</evidence>